<dbReference type="EMBL" id="DF844101">
    <property type="protein sequence ID" value="GAT48008.1"/>
    <property type="molecule type" value="Genomic_DNA"/>
</dbReference>
<dbReference type="Proteomes" id="UP000815677">
    <property type="component" value="Unassembled WGS sequence"/>
</dbReference>
<evidence type="ECO:0000256" key="1">
    <source>
        <dbReference type="SAM" id="MobiDB-lite"/>
    </source>
</evidence>
<gene>
    <name evidence="2" type="ORF">MCHLO_05444</name>
</gene>
<reference evidence="2" key="1">
    <citation type="submission" date="2014-09" db="EMBL/GenBank/DDBJ databases">
        <title>Genome sequence of the luminous mushroom Mycena chlorophos for searching fungal bioluminescence genes.</title>
        <authorList>
            <person name="Tanaka Y."/>
            <person name="Kasuga D."/>
            <person name="Oba Y."/>
            <person name="Hase S."/>
            <person name="Sato K."/>
            <person name="Oba Y."/>
            <person name="Sakakibara Y."/>
        </authorList>
    </citation>
    <scope>NUCLEOTIDE SEQUENCE</scope>
</reference>
<name>A0ABQ0LA53_MYCCL</name>
<evidence type="ECO:0000313" key="3">
    <source>
        <dbReference type="Proteomes" id="UP000815677"/>
    </source>
</evidence>
<feature type="region of interest" description="Disordered" evidence="1">
    <location>
        <begin position="1"/>
        <end position="26"/>
    </location>
</feature>
<feature type="compositionally biased region" description="Pro residues" evidence="1">
    <location>
        <begin position="97"/>
        <end position="110"/>
    </location>
</feature>
<evidence type="ECO:0000313" key="2">
    <source>
        <dbReference type="EMBL" id="GAT48008.1"/>
    </source>
</evidence>
<proteinExistence type="predicted"/>
<keyword evidence="3" id="KW-1185">Reference proteome</keyword>
<feature type="region of interest" description="Disordered" evidence="1">
    <location>
        <begin position="178"/>
        <end position="203"/>
    </location>
</feature>
<sequence>MLEQARKRGATQCGSKRASAAPLKRIPALHRNASSFRFLHESSPLSLVLPQLYTAHQLGRKSMRFAEKSSSNRISRSPSSNPPRRRRSCYRMSTGGRPPPPPTPKAPSPSPEIEVEPELPRQTRSQARAAAKAKAALPERRMTRAQAAKAQLKDDHFSLKVALQSTAKATTLKNVKRLDAQKKTSRAKKPSAAKGGKPPATTIPVAPAISARRQALYARVAARRRALDEAAATQDANERAHDLVSMDVCDEANDAPGPVAIDACNEANGAPGQAPMDVCDEGPEPARPTLPASYFSLIAGKERRDLDAQSTQAAIKILQMPDKRIADQRKATASGRAVERASAEIRLRDALLLIGDTRKVVPDLVACLRKEWLYGELQTWNNKQFTHVAPPEIDLEYPTHIGHIHGLVLRLRNEKSSSEALKRSLDLTMNRMRIQHLLHDAAIDWINSRKSQLCLLHMQNDIPSPASDMHGRNASKY</sequence>
<feature type="region of interest" description="Disordered" evidence="1">
    <location>
        <begin position="65"/>
        <end position="144"/>
    </location>
</feature>
<accession>A0ABQ0LA53</accession>
<organism evidence="2 3">
    <name type="scientific">Mycena chlorophos</name>
    <name type="common">Agaric fungus</name>
    <name type="synonym">Agaricus chlorophos</name>
    <dbReference type="NCBI Taxonomy" id="658473"/>
    <lineage>
        <taxon>Eukaryota</taxon>
        <taxon>Fungi</taxon>
        <taxon>Dikarya</taxon>
        <taxon>Basidiomycota</taxon>
        <taxon>Agaricomycotina</taxon>
        <taxon>Agaricomycetes</taxon>
        <taxon>Agaricomycetidae</taxon>
        <taxon>Agaricales</taxon>
        <taxon>Marasmiineae</taxon>
        <taxon>Mycenaceae</taxon>
        <taxon>Mycena</taxon>
    </lineage>
</organism>
<protein>
    <submittedName>
        <fullName evidence="2">Uncharacterized protein</fullName>
    </submittedName>
</protein>
<feature type="compositionally biased region" description="Low complexity" evidence="1">
    <location>
        <begin position="192"/>
        <end position="203"/>
    </location>
</feature>
<feature type="compositionally biased region" description="Low complexity" evidence="1">
    <location>
        <begin position="69"/>
        <end position="79"/>
    </location>
</feature>
<feature type="compositionally biased region" description="Low complexity" evidence="1">
    <location>
        <begin position="127"/>
        <end position="136"/>
    </location>
</feature>